<protein>
    <recommendedName>
        <fullName evidence="2">F-box domain-containing protein</fullName>
    </recommendedName>
</protein>
<dbReference type="SUPFAM" id="SSF81383">
    <property type="entry name" value="F-box domain"/>
    <property type="match status" value="1"/>
</dbReference>
<name>A0A167RW64_PENCH</name>
<reference evidence="1" key="1">
    <citation type="journal article" date="2014" name="Genome Announc.">
        <title>Complete sequencing and chromosome-scale genome assembly of the industrial progenitor strain P2niaD18 from the penicillin producer Penicillium chrysogenum.</title>
        <authorList>
            <person name="Specht T."/>
            <person name="Dahlmann T.A."/>
            <person name="Zadra I."/>
            <person name="Kurnsteiner H."/>
            <person name="Kuck U."/>
        </authorList>
    </citation>
    <scope>NUCLEOTIDE SEQUENCE [LARGE SCALE GENOMIC DNA]</scope>
    <source>
        <strain evidence="1">P2niaD18</strain>
    </source>
</reference>
<evidence type="ECO:0000313" key="1">
    <source>
        <dbReference type="EMBL" id="KZN86509.1"/>
    </source>
</evidence>
<accession>A0A167RW64</accession>
<dbReference type="InterPro" id="IPR036047">
    <property type="entry name" value="F-box-like_dom_sf"/>
</dbReference>
<sequence length="286" mass="31827">MHIQLPAQARALSIPEIVISILHPMDMQTLMATQRVCHAWADQIRRSRSLQKALFFIPASEKSGAGTRVYNPMLARAFPSAFPSEDLRGSSNASDRIEDVSLSDFDLTKSPAKREMYLRPEASWRRMLTQQPPVFTVGLFSMGAGPMGLSWHQERATRQDEGLRMGDLFEWLVHLGRHKWNSATIAICLGGAEPVNMPLEIERPCTSVFTDGINGDWRGMAAGFDLVLMTSSAFTCVDPDGPGDPDWVKSSDEIAWEEICETYSELGLTVGGLKMETYNEGGAWWN</sequence>
<dbReference type="Proteomes" id="UP000076449">
    <property type="component" value="Chromosome II"/>
</dbReference>
<dbReference type="PhylomeDB" id="A0A167RW64"/>
<dbReference type="EMBL" id="CM002799">
    <property type="protein sequence ID" value="KZN86509.1"/>
    <property type="molecule type" value="Genomic_DNA"/>
</dbReference>
<evidence type="ECO:0008006" key="2">
    <source>
        <dbReference type="Google" id="ProtNLM"/>
    </source>
</evidence>
<organism evidence="1">
    <name type="scientific">Penicillium chrysogenum</name>
    <name type="common">Penicillium notatum</name>
    <dbReference type="NCBI Taxonomy" id="5076"/>
    <lineage>
        <taxon>Eukaryota</taxon>
        <taxon>Fungi</taxon>
        <taxon>Dikarya</taxon>
        <taxon>Ascomycota</taxon>
        <taxon>Pezizomycotina</taxon>
        <taxon>Eurotiomycetes</taxon>
        <taxon>Eurotiomycetidae</taxon>
        <taxon>Eurotiales</taxon>
        <taxon>Aspergillaceae</taxon>
        <taxon>Penicillium</taxon>
        <taxon>Penicillium chrysogenum species complex</taxon>
    </lineage>
</organism>
<dbReference type="AlphaFoldDB" id="A0A167RW64"/>
<gene>
    <name evidence="1" type="ORF">EN45_050410</name>
</gene>
<proteinExistence type="predicted"/>